<comment type="caution">
    <text evidence="1">The sequence shown here is derived from an EMBL/GenBank/DDBJ whole genome shotgun (WGS) entry which is preliminary data.</text>
</comment>
<dbReference type="AlphaFoldDB" id="A0AA42DQ04"/>
<evidence type="ECO:0000313" key="1">
    <source>
        <dbReference type="EMBL" id="MDA3732643.1"/>
    </source>
</evidence>
<organism evidence="1 2">
    <name type="scientific">Holtiella tumoricola</name>
    <dbReference type="NCBI Taxonomy" id="3018743"/>
    <lineage>
        <taxon>Bacteria</taxon>
        <taxon>Bacillati</taxon>
        <taxon>Bacillota</taxon>
        <taxon>Clostridia</taxon>
        <taxon>Lachnospirales</taxon>
        <taxon>Cellulosilyticaceae</taxon>
        <taxon>Holtiella</taxon>
    </lineage>
</organism>
<evidence type="ECO:0000313" key="2">
    <source>
        <dbReference type="Proteomes" id="UP001169242"/>
    </source>
</evidence>
<sequence>MQRHSQQSMQSGLGLGSILIAGLVFRSMTQASQKEESEVVENEQSESIDVVVDEEPVERVVEMPIGMPNPIIEYATLEELEAALPFTLKLPTIPSDYMMSSFSTIDGHIAQVVYTSSTNEITYRMAEGTQDISGDYTDYPLEEDVDSKWDEVTLKGDSSGIYLAVWTDSTYTYSIRSQEALNEQEMMDLVESIG</sequence>
<keyword evidence="2" id="KW-1185">Reference proteome</keyword>
<name>A0AA42DQ04_9FIRM</name>
<dbReference type="Proteomes" id="UP001169242">
    <property type="component" value="Unassembled WGS sequence"/>
</dbReference>
<dbReference type="EMBL" id="JAQIFT010000049">
    <property type="protein sequence ID" value="MDA3732643.1"/>
    <property type="molecule type" value="Genomic_DNA"/>
</dbReference>
<gene>
    <name evidence="1" type="ORF">PBV87_14210</name>
</gene>
<proteinExistence type="predicted"/>
<protein>
    <recommendedName>
        <fullName evidence="3">DUF4367 domain-containing protein</fullName>
    </recommendedName>
</protein>
<evidence type="ECO:0008006" key="3">
    <source>
        <dbReference type="Google" id="ProtNLM"/>
    </source>
</evidence>
<accession>A0AA42DQ04</accession>
<dbReference type="RefSeq" id="WP_271012689.1">
    <property type="nucleotide sequence ID" value="NZ_JAQIFT010000049.1"/>
</dbReference>
<reference evidence="1" key="1">
    <citation type="journal article" date="2023" name="Int. J. Syst. Evol. Microbiol.">
        <title>&lt;i&gt;Holtiella tumoricola&lt;/i&gt; gen. nov. sp. nov., isolated from a human clinical sample.</title>
        <authorList>
            <person name="Allen-Vercoe E."/>
            <person name="Daigneault M.C."/>
            <person name="Vancuren S.J."/>
            <person name="Cochrane K."/>
            <person name="O'Neal L.L."/>
            <person name="Sankaranarayanan K."/>
            <person name="Lawson P.A."/>
        </authorList>
    </citation>
    <scope>NUCLEOTIDE SEQUENCE</scope>
    <source>
        <strain evidence="1">CC70A</strain>
    </source>
</reference>